<dbReference type="Pfam" id="PF05641">
    <property type="entry name" value="Agenet"/>
    <property type="match status" value="1"/>
</dbReference>
<dbReference type="InterPro" id="IPR008395">
    <property type="entry name" value="Agenet-like_dom"/>
</dbReference>
<accession>A0A200RBV2</accession>
<dbReference type="FunCoup" id="A0A200RBV2">
    <property type="interactions" value="2251"/>
</dbReference>
<dbReference type="SMART" id="SM00743">
    <property type="entry name" value="Agenet"/>
    <property type="match status" value="2"/>
</dbReference>
<dbReference type="OrthoDB" id="1883212at2759"/>
<dbReference type="CDD" id="cd20405">
    <property type="entry name" value="Tudor_Agenet_AtDUF_rpt1_3"/>
    <property type="match status" value="1"/>
</dbReference>
<name>A0A200RBV2_MACCD</name>
<comment type="caution">
    <text evidence="3">The sequence shown here is derived from an EMBL/GenBank/DDBJ whole genome shotgun (WGS) entry which is preliminary data.</text>
</comment>
<dbReference type="STRING" id="56857.A0A200RBV2"/>
<organism evidence="3 4">
    <name type="scientific">Macleaya cordata</name>
    <name type="common">Five-seeded plume-poppy</name>
    <name type="synonym">Bocconia cordata</name>
    <dbReference type="NCBI Taxonomy" id="56857"/>
    <lineage>
        <taxon>Eukaryota</taxon>
        <taxon>Viridiplantae</taxon>
        <taxon>Streptophyta</taxon>
        <taxon>Embryophyta</taxon>
        <taxon>Tracheophyta</taxon>
        <taxon>Spermatophyta</taxon>
        <taxon>Magnoliopsida</taxon>
        <taxon>Ranunculales</taxon>
        <taxon>Papaveraceae</taxon>
        <taxon>Papaveroideae</taxon>
        <taxon>Macleaya</taxon>
    </lineage>
</organism>
<dbReference type="EMBL" id="MVGT01000146">
    <property type="protein sequence ID" value="OVA20153.1"/>
    <property type="molecule type" value="Genomic_DNA"/>
</dbReference>
<feature type="region of interest" description="Disordered" evidence="1">
    <location>
        <begin position="94"/>
        <end position="113"/>
    </location>
</feature>
<dbReference type="InterPro" id="IPR001025">
    <property type="entry name" value="BAH_dom"/>
</dbReference>
<feature type="region of interest" description="Disordered" evidence="1">
    <location>
        <begin position="318"/>
        <end position="357"/>
    </location>
</feature>
<dbReference type="SMART" id="SM00439">
    <property type="entry name" value="BAH"/>
    <property type="match status" value="1"/>
</dbReference>
<dbReference type="OMA" id="LCGYFDQ"/>
<evidence type="ECO:0000256" key="1">
    <source>
        <dbReference type="SAM" id="MobiDB-lite"/>
    </source>
</evidence>
<reference evidence="3 4" key="1">
    <citation type="journal article" date="2017" name="Mol. Plant">
        <title>The Genome of Medicinal Plant Macleaya cordata Provides New Insights into Benzylisoquinoline Alkaloids Metabolism.</title>
        <authorList>
            <person name="Liu X."/>
            <person name="Liu Y."/>
            <person name="Huang P."/>
            <person name="Ma Y."/>
            <person name="Qing Z."/>
            <person name="Tang Q."/>
            <person name="Cao H."/>
            <person name="Cheng P."/>
            <person name="Zheng Y."/>
            <person name="Yuan Z."/>
            <person name="Zhou Y."/>
            <person name="Liu J."/>
            <person name="Tang Z."/>
            <person name="Zhuo Y."/>
            <person name="Zhang Y."/>
            <person name="Yu L."/>
            <person name="Huang J."/>
            <person name="Yang P."/>
            <person name="Peng Q."/>
            <person name="Zhang J."/>
            <person name="Jiang W."/>
            <person name="Zhang Z."/>
            <person name="Lin K."/>
            <person name="Ro D.K."/>
            <person name="Chen X."/>
            <person name="Xiong X."/>
            <person name="Shang Y."/>
            <person name="Huang S."/>
            <person name="Zeng J."/>
        </authorList>
    </citation>
    <scope>NUCLEOTIDE SEQUENCE [LARGE SCALE GENOMIC DNA]</scope>
    <source>
        <strain evidence="4">cv. BLH2017</strain>
        <tissue evidence="3">Root</tissue>
    </source>
</reference>
<feature type="compositionally biased region" description="Polar residues" evidence="1">
    <location>
        <begin position="100"/>
        <end position="113"/>
    </location>
</feature>
<dbReference type="PANTHER" id="PTHR31917:SF3">
    <property type="entry name" value="BROMO ADJACENT-LIKE DOMAIN PROTEIN"/>
    <property type="match status" value="1"/>
</dbReference>
<dbReference type="PROSITE" id="PS51038">
    <property type="entry name" value="BAH"/>
    <property type="match status" value="1"/>
</dbReference>
<dbReference type="Pfam" id="PF01426">
    <property type="entry name" value="BAH"/>
    <property type="match status" value="1"/>
</dbReference>
<protein>
    <submittedName>
        <fullName evidence="3">Bromo adjacent homology (BAH) domain</fullName>
    </submittedName>
</protein>
<evidence type="ECO:0000313" key="4">
    <source>
        <dbReference type="Proteomes" id="UP000195402"/>
    </source>
</evidence>
<dbReference type="InParanoid" id="A0A200RBV2"/>
<evidence type="ECO:0000259" key="2">
    <source>
        <dbReference type="PROSITE" id="PS51038"/>
    </source>
</evidence>
<dbReference type="InterPro" id="IPR014002">
    <property type="entry name" value="Agenet_dom_plant"/>
</dbReference>
<feature type="compositionally biased region" description="Polar residues" evidence="1">
    <location>
        <begin position="326"/>
        <end position="355"/>
    </location>
</feature>
<gene>
    <name evidence="3" type="ORF">BVC80_1663g48</name>
</gene>
<dbReference type="Proteomes" id="UP000195402">
    <property type="component" value="Unassembled WGS sequence"/>
</dbReference>
<proteinExistence type="predicted"/>
<dbReference type="CDD" id="cd04721">
    <property type="entry name" value="BAH_plant_1"/>
    <property type="match status" value="1"/>
</dbReference>
<dbReference type="InterPro" id="IPR043151">
    <property type="entry name" value="BAH_sf"/>
</dbReference>
<feature type="domain" description="BAH" evidence="2">
    <location>
        <begin position="168"/>
        <end position="287"/>
    </location>
</feature>
<evidence type="ECO:0000313" key="3">
    <source>
        <dbReference type="EMBL" id="OVA20153.1"/>
    </source>
</evidence>
<sequence>MSMEDHGFLEWKEEFVSQERGNRVVHYYLKDTAGESILAVVGTERSLRHMVYVVEEKFLQVHGPEVSISAGFKWRSRREVVDWLTSLLSKQHPPRDCLKSPSNDSTQAIGSSNLSMKGLNAPESYEPDRMGRFSRELKGHNSDILWSGDSWTCGKQLKHYPTFCRSGTIIAIHAFVLIMAKEETHYLAYLEDMYEDRKGQKKVKVRWFHYNQEVEAVIRVSKPHPREVFITPHSQVISAECVDGPATVLTPEHYEKCLAILPHTSSERVYLCFRQFKSNKVKPFDLSKLRGYFEQAILSCLEEEEELVKGKGIKMGSKKIRSSRGQQRTLTNSSGGKVSGQSSAMTSSGPANQNLKLGLSDSRPLTVNSVGIQPSISLPFKVKDKIELLSNDSGIRGCWFRCKILQASQKQLKVQYDDLQDVDGPGNLKEWVPAFRLAPPDKLGMRCSDRPRIRPCPPEDLTVVFEIGAPVDAWWNDGWWEGVLVGNKNCGDGGLKVYFPGENRFLNIQKKNLRRSRDWDGNQWIDIKTNPDILSTIAAVLRAGTKLSANSAIAKVAESGGSAMSDRKVPNTSKLDTVKESKQDLDGSAGSNVIPENVTWVNLRKPTVTDDKGKRVDGHDDYENKVDGEMDKMDMKEDNMEIDHKDKRGDGMDGDGHNVKEDENKDDCEKDKVNMKEDIIETAGQKCEAVEFMEVGGEDV</sequence>
<dbReference type="Gene3D" id="2.30.30.490">
    <property type="match status" value="1"/>
</dbReference>
<keyword evidence="4" id="KW-1185">Reference proteome</keyword>
<feature type="region of interest" description="Disordered" evidence="1">
    <location>
        <begin position="642"/>
        <end position="670"/>
    </location>
</feature>
<dbReference type="PANTHER" id="PTHR31917">
    <property type="entry name" value="AGENET DOMAIN-CONTAINING PROTEIN-RELATED"/>
    <property type="match status" value="1"/>
</dbReference>
<dbReference type="AlphaFoldDB" id="A0A200RBV2"/>
<dbReference type="GO" id="GO:0003682">
    <property type="term" value="F:chromatin binding"/>
    <property type="evidence" value="ECO:0007669"/>
    <property type="project" value="InterPro"/>
</dbReference>